<sequence>MSIPKHLTVIPNPTAAPIFGVVPNYAPPPAPHPEPAEGHPEPAPHPEPLDARIAHLAALRDECLTALRVGGFTPVSTFALRKLNIELDALRAESEAGIRPYHRQAIARLSETMLIGPAEVLAALDPALANLRYFRSRADAARRLAALEAHHV</sequence>
<feature type="region of interest" description="Disordered" evidence="1">
    <location>
        <begin position="26"/>
        <end position="48"/>
    </location>
</feature>
<dbReference type="EMBL" id="JACRAF010000027">
    <property type="protein sequence ID" value="MBI4922083.1"/>
    <property type="molecule type" value="Genomic_DNA"/>
</dbReference>
<protein>
    <submittedName>
        <fullName evidence="2">Uncharacterized protein</fullName>
    </submittedName>
</protein>
<accession>A0A933L3D7</accession>
<comment type="caution">
    <text evidence="2">The sequence shown here is derived from an EMBL/GenBank/DDBJ whole genome shotgun (WGS) entry which is preliminary data.</text>
</comment>
<dbReference type="AlphaFoldDB" id="A0A933L3D7"/>
<name>A0A933L3D7_9HYPH</name>
<dbReference type="Proteomes" id="UP000782610">
    <property type="component" value="Unassembled WGS sequence"/>
</dbReference>
<evidence type="ECO:0000313" key="3">
    <source>
        <dbReference type="Proteomes" id="UP000782610"/>
    </source>
</evidence>
<evidence type="ECO:0000256" key="1">
    <source>
        <dbReference type="SAM" id="MobiDB-lite"/>
    </source>
</evidence>
<reference evidence="2" key="1">
    <citation type="submission" date="2020-07" db="EMBL/GenBank/DDBJ databases">
        <title>Huge and variable diversity of episymbiotic CPR bacteria and DPANN archaea in groundwater ecosystems.</title>
        <authorList>
            <person name="He C.Y."/>
            <person name="Keren R."/>
            <person name="Whittaker M."/>
            <person name="Farag I.F."/>
            <person name="Doudna J."/>
            <person name="Cate J.H.D."/>
            <person name="Banfield J.F."/>
        </authorList>
    </citation>
    <scope>NUCLEOTIDE SEQUENCE</scope>
    <source>
        <strain evidence="2">NC_groundwater_1586_Pr3_B-0.1um_66_15</strain>
    </source>
</reference>
<evidence type="ECO:0000313" key="2">
    <source>
        <dbReference type="EMBL" id="MBI4922083.1"/>
    </source>
</evidence>
<organism evidence="2 3">
    <name type="scientific">Devosia nanyangense</name>
    <dbReference type="NCBI Taxonomy" id="1228055"/>
    <lineage>
        <taxon>Bacteria</taxon>
        <taxon>Pseudomonadati</taxon>
        <taxon>Pseudomonadota</taxon>
        <taxon>Alphaproteobacteria</taxon>
        <taxon>Hyphomicrobiales</taxon>
        <taxon>Devosiaceae</taxon>
        <taxon>Devosia</taxon>
    </lineage>
</organism>
<feature type="compositionally biased region" description="Basic and acidic residues" evidence="1">
    <location>
        <begin position="34"/>
        <end position="48"/>
    </location>
</feature>
<gene>
    <name evidence="2" type="ORF">HY834_10060</name>
</gene>
<proteinExistence type="predicted"/>